<comment type="similarity">
    <text evidence="2">Belongs to the plant rapid alkalinization factor (RALF) family.</text>
</comment>
<comment type="caution">
    <text evidence="9">The sequence shown here is derived from an EMBL/GenBank/DDBJ whole genome shotgun (WGS) entry which is preliminary data.</text>
</comment>
<dbReference type="GO" id="GO:0005179">
    <property type="term" value="F:hormone activity"/>
    <property type="evidence" value="ECO:0007669"/>
    <property type="project" value="UniProtKB-KW"/>
</dbReference>
<keyword evidence="5 8" id="KW-0732">Signal</keyword>
<dbReference type="AlphaFoldDB" id="A0ABD3JDH3"/>
<protein>
    <submittedName>
        <fullName evidence="9">Uncharacterized protein</fullName>
    </submittedName>
</protein>
<keyword evidence="3" id="KW-0964">Secreted</keyword>
<accession>A0ABD3JDH3</accession>
<gene>
    <name evidence="9" type="ORF">ACJRO7_030242</name>
</gene>
<evidence type="ECO:0000256" key="7">
    <source>
        <dbReference type="ARBA" id="ARBA00037228"/>
    </source>
</evidence>
<keyword evidence="10" id="KW-1185">Reference proteome</keyword>
<dbReference type="PANTHER" id="PTHR34270">
    <property type="entry name" value="PROTEIN RALF-LIKE 15-RELATED"/>
    <property type="match status" value="1"/>
</dbReference>
<dbReference type="PANTHER" id="PTHR34270:SF3">
    <property type="entry name" value="PROTEIN RALF-LIKE 16-RELATED"/>
    <property type="match status" value="1"/>
</dbReference>
<evidence type="ECO:0000256" key="8">
    <source>
        <dbReference type="SAM" id="SignalP"/>
    </source>
</evidence>
<evidence type="ECO:0000256" key="6">
    <source>
        <dbReference type="ARBA" id="ARBA00023157"/>
    </source>
</evidence>
<organism evidence="9 10">
    <name type="scientific">Eucalyptus globulus</name>
    <name type="common">Tasmanian blue gum</name>
    <dbReference type="NCBI Taxonomy" id="34317"/>
    <lineage>
        <taxon>Eukaryota</taxon>
        <taxon>Viridiplantae</taxon>
        <taxon>Streptophyta</taxon>
        <taxon>Embryophyta</taxon>
        <taxon>Tracheophyta</taxon>
        <taxon>Spermatophyta</taxon>
        <taxon>Magnoliopsida</taxon>
        <taxon>eudicotyledons</taxon>
        <taxon>Gunneridae</taxon>
        <taxon>Pentapetalae</taxon>
        <taxon>rosids</taxon>
        <taxon>malvids</taxon>
        <taxon>Myrtales</taxon>
        <taxon>Myrtaceae</taxon>
        <taxon>Myrtoideae</taxon>
        <taxon>Eucalypteae</taxon>
        <taxon>Eucalyptus</taxon>
    </lineage>
</organism>
<comment type="subcellular location">
    <subcellularLocation>
        <location evidence="1">Secreted</location>
    </subcellularLocation>
</comment>
<evidence type="ECO:0000256" key="4">
    <source>
        <dbReference type="ARBA" id="ARBA00022702"/>
    </source>
</evidence>
<comment type="function">
    <text evidence="7">Cell signaling peptide that may regulate plant stress, growth, and development. Mediates a rapid alkalinization of extracellular space by mediating a transient increase in the cytoplasmic Ca(2+) concentration leading to a calcium-dependent signaling events through a cell surface receptor and a concomitant activation of some intracellular mitogen-activated protein kinases.</text>
</comment>
<feature type="chain" id="PRO_5044891755" evidence="8">
    <location>
        <begin position="22"/>
        <end position="73"/>
    </location>
</feature>
<dbReference type="GO" id="GO:0040008">
    <property type="term" value="P:regulation of growth"/>
    <property type="evidence" value="ECO:0007669"/>
    <property type="project" value="UniProtKB-ARBA"/>
</dbReference>
<evidence type="ECO:0000313" key="10">
    <source>
        <dbReference type="Proteomes" id="UP001634007"/>
    </source>
</evidence>
<name>A0ABD3JDH3_EUCGL</name>
<feature type="signal peptide" evidence="8">
    <location>
        <begin position="1"/>
        <end position="21"/>
    </location>
</feature>
<dbReference type="Proteomes" id="UP001634007">
    <property type="component" value="Unassembled WGS sequence"/>
</dbReference>
<dbReference type="GO" id="GO:0005576">
    <property type="term" value="C:extracellular region"/>
    <property type="evidence" value="ECO:0007669"/>
    <property type="project" value="UniProtKB-SubCell"/>
</dbReference>
<dbReference type="EMBL" id="JBJKBG010000008">
    <property type="protein sequence ID" value="KAL3725200.1"/>
    <property type="molecule type" value="Genomic_DNA"/>
</dbReference>
<evidence type="ECO:0000256" key="5">
    <source>
        <dbReference type="ARBA" id="ARBA00022729"/>
    </source>
</evidence>
<keyword evidence="6" id="KW-1015">Disulfide bond</keyword>
<keyword evidence="4" id="KW-0372">Hormone</keyword>
<sequence length="73" mass="7555">MAISKTALALCIMAFVVCSFAADDTVVEDGTIGYGAIRRGSAYCKGAKCLPPPSNDYSRGCEKATECRGGNGN</sequence>
<dbReference type="Pfam" id="PF05498">
    <property type="entry name" value="RALF"/>
    <property type="match status" value="1"/>
</dbReference>
<evidence type="ECO:0000313" key="9">
    <source>
        <dbReference type="EMBL" id="KAL3725200.1"/>
    </source>
</evidence>
<evidence type="ECO:0000256" key="3">
    <source>
        <dbReference type="ARBA" id="ARBA00022525"/>
    </source>
</evidence>
<evidence type="ECO:0000256" key="2">
    <source>
        <dbReference type="ARBA" id="ARBA00009178"/>
    </source>
</evidence>
<dbReference type="InterPro" id="IPR008801">
    <property type="entry name" value="RALF"/>
</dbReference>
<reference evidence="9 10" key="1">
    <citation type="submission" date="2024-11" db="EMBL/GenBank/DDBJ databases">
        <title>Chromosome-level genome assembly of Eucalyptus globulus Labill. provides insights into its genome evolution.</title>
        <authorList>
            <person name="Li X."/>
        </authorList>
    </citation>
    <scope>NUCLEOTIDE SEQUENCE [LARGE SCALE GENOMIC DNA]</scope>
    <source>
        <strain evidence="9">CL2024</strain>
        <tissue evidence="9">Fresh tender leaves</tissue>
    </source>
</reference>
<proteinExistence type="inferred from homology"/>
<evidence type="ECO:0000256" key="1">
    <source>
        <dbReference type="ARBA" id="ARBA00004613"/>
    </source>
</evidence>